<reference evidence="2 3" key="1">
    <citation type="submission" date="2018-12" db="EMBL/GenBank/DDBJ databases">
        <authorList>
            <person name="Yang E."/>
        </authorList>
    </citation>
    <scope>NUCLEOTIDE SEQUENCE [LARGE SCALE GENOMIC DNA]</scope>
    <source>
        <strain evidence="2 3">SOD</strain>
    </source>
</reference>
<dbReference type="OrthoDB" id="8759134at2"/>
<dbReference type="InterPro" id="IPR013424">
    <property type="entry name" value="Ice-binding_C"/>
</dbReference>
<keyword evidence="3" id="KW-1185">Reference proteome</keyword>
<organism evidence="2 3">
    <name type="scientific">Massilia atriviolacea</name>
    <dbReference type="NCBI Taxonomy" id="2495579"/>
    <lineage>
        <taxon>Bacteria</taxon>
        <taxon>Pseudomonadati</taxon>
        <taxon>Pseudomonadota</taxon>
        <taxon>Betaproteobacteria</taxon>
        <taxon>Burkholderiales</taxon>
        <taxon>Oxalobacteraceae</taxon>
        <taxon>Telluria group</taxon>
        <taxon>Massilia</taxon>
    </lineage>
</organism>
<dbReference type="Proteomes" id="UP000278085">
    <property type="component" value="Unassembled WGS sequence"/>
</dbReference>
<feature type="domain" description="Ice-binding protein C-terminal" evidence="1">
    <location>
        <begin position="129"/>
        <end position="153"/>
    </location>
</feature>
<accession>A0A430HJR9</accession>
<name>A0A430HJR9_9BURK</name>
<dbReference type="NCBIfam" id="TIGR02595">
    <property type="entry name" value="PEP_CTERM"/>
    <property type="match status" value="1"/>
</dbReference>
<dbReference type="EMBL" id="RXLQ01000009">
    <property type="protein sequence ID" value="RSZ57762.1"/>
    <property type="molecule type" value="Genomic_DNA"/>
</dbReference>
<evidence type="ECO:0000259" key="1">
    <source>
        <dbReference type="Pfam" id="PF07589"/>
    </source>
</evidence>
<evidence type="ECO:0000313" key="2">
    <source>
        <dbReference type="EMBL" id="RSZ57762.1"/>
    </source>
</evidence>
<proteinExistence type="predicted"/>
<gene>
    <name evidence="2" type="ORF">EJB06_17540</name>
</gene>
<comment type="caution">
    <text evidence="2">The sequence shown here is derived from an EMBL/GenBank/DDBJ whole genome shotgun (WGS) entry which is preliminary data.</text>
</comment>
<evidence type="ECO:0000313" key="3">
    <source>
        <dbReference type="Proteomes" id="UP000278085"/>
    </source>
</evidence>
<protein>
    <submittedName>
        <fullName evidence="2">PEP-CTERM sorting domain-containing protein</fullName>
    </submittedName>
</protein>
<dbReference type="AlphaFoldDB" id="A0A430HJR9"/>
<dbReference type="Pfam" id="PF07589">
    <property type="entry name" value="PEP-CTERM"/>
    <property type="match status" value="1"/>
</dbReference>
<sequence length="161" mass="17055">MLSDSAVLARSSVNHLPLDTANHAYGSRSSRVAEFVLSPNTELIFTGIGRIAQQLGVQFALSEAEIKMSAHLLDADGSWSHQLNKNYAVRYGDGAATVNLYGSLMSDAQQRRGAFSLDAITILSGPVTSVPEPSTYAMLLAGTFMLGAVARRRKAAGARAA</sequence>